<dbReference type="EMBL" id="ACCJ01000084">
    <property type="protein sequence ID" value="EEG56222.1"/>
    <property type="molecule type" value="Genomic_DNA"/>
</dbReference>
<evidence type="ECO:0000256" key="6">
    <source>
        <dbReference type="HAMAP-Rule" id="MF_01468"/>
    </source>
</evidence>
<keyword evidence="1 6" id="KW-0690">Ribosome biogenesis</keyword>
<feature type="active site" evidence="6">
    <location>
        <position position="38"/>
    </location>
</feature>
<dbReference type="HOGENOM" id="CLU_091169_0_0_9"/>
<dbReference type="GO" id="GO:0006364">
    <property type="term" value="P:rRNA processing"/>
    <property type="evidence" value="ECO:0007669"/>
    <property type="project" value="UniProtKB-UniRule"/>
</dbReference>
<feature type="domain" description="RNase III" evidence="7">
    <location>
        <begin position="32"/>
        <end position="129"/>
    </location>
</feature>
<keyword evidence="5 6" id="KW-0378">Hydrolase</keyword>
<dbReference type="AlphaFoldDB" id="C0CXI2"/>
<evidence type="ECO:0000259" key="7">
    <source>
        <dbReference type="Pfam" id="PF00636"/>
    </source>
</evidence>
<comment type="subunit">
    <text evidence="6">Homodimer.</text>
</comment>
<dbReference type="Proteomes" id="UP000004756">
    <property type="component" value="Unassembled WGS sequence"/>
</dbReference>
<keyword evidence="2 6" id="KW-0698">rRNA processing</keyword>
<dbReference type="GO" id="GO:0019843">
    <property type="term" value="F:rRNA binding"/>
    <property type="evidence" value="ECO:0007669"/>
    <property type="project" value="UniProtKB-UniRule"/>
</dbReference>
<sequence>MEESVTLADFLEYYKKSMGLEPVDVRTYSPLVLAYIGDAVYELMIRSKVINHGSMQVNKMHKHSAALVKASAQAQLIKALQEELTEEELAAYKRGRNAKSATMAKHATMIDYRMATGLEALVGWLFLTEQYARLVELVSRGLVKAGLLEPWDEKGETEG</sequence>
<comment type="function">
    <text evidence="6">Involved in correct processing of both the 5' and 3' ends of 23S rRNA precursor. Processes 30S rRNA precursor transcript even in absence of ribonuclease 3 (Rnc); Rnc processes 30S rRNA into smaller rRNA precursors.</text>
</comment>
<reference evidence="8 9" key="2">
    <citation type="submission" date="2009-02" db="EMBL/GenBank/DDBJ databases">
        <title>Draft genome sequence of Clostridium asparagiforme (DSM 15981).</title>
        <authorList>
            <person name="Sudarsanam P."/>
            <person name="Ley R."/>
            <person name="Guruge J."/>
            <person name="Turnbaugh P.J."/>
            <person name="Mahowald M."/>
            <person name="Liep D."/>
            <person name="Gordon J."/>
        </authorList>
    </citation>
    <scope>NUCLEOTIDE SEQUENCE [LARGE SCALE GENOMIC DNA]</scope>
    <source>
        <strain evidence="8 9">DSM 15981</strain>
    </source>
</reference>
<evidence type="ECO:0000313" key="8">
    <source>
        <dbReference type="EMBL" id="EEG56222.1"/>
    </source>
</evidence>
<comment type="similarity">
    <text evidence="6">Belongs to the MrnC RNase family.</text>
</comment>
<dbReference type="Gene3D" id="1.10.1520.10">
    <property type="entry name" value="Ribonuclease III domain"/>
    <property type="match status" value="1"/>
</dbReference>
<dbReference type="PANTHER" id="PTHR34276">
    <property type="entry name" value="MINI-RIBONUCLEASE 3"/>
    <property type="match status" value="1"/>
</dbReference>
<dbReference type="SUPFAM" id="SSF69065">
    <property type="entry name" value="RNase III domain-like"/>
    <property type="match status" value="1"/>
</dbReference>
<dbReference type="InterPro" id="IPR000999">
    <property type="entry name" value="RNase_III_dom"/>
</dbReference>
<evidence type="ECO:0000256" key="2">
    <source>
        <dbReference type="ARBA" id="ARBA00022552"/>
    </source>
</evidence>
<comment type="caution">
    <text evidence="8">The sequence shown here is derived from an EMBL/GenBank/DDBJ whole genome shotgun (WGS) entry which is preliminary data.</text>
</comment>
<evidence type="ECO:0000256" key="3">
    <source>
        <dbReference type="ARBA" id="ARBA00022722"/>
    </source>
</evidence>
<accession>C0CXI2</accession>
<dbReference type="PANTHER" id="PTHR34276:SF1">
    <property type="entry name" value="MINI-RIBONUCLEASE 3"/>
    <property type="match status" value="1"/>
</dbReference>
<gene>
    <name evidence="6" type="primary">mrnC</name>
    <name evidence="8" type="ORF">CLOSTASPAR_01705</name>
</gene>
<organism evidence="8 9">
    <name type="scientific">[Clostridium] asparagiforme DSM 15981</name>
    <dbReference type="NCBI Taxonomy" id="518636"/>
    <lineage>
        <taxon>Bacteria</taxon>
        <taxon>Bacillati</taxon>
        <taxon>Bacillota</taxon>
        <taxon>Clostridia</taxon>
        <taxon>Lachnospirales</taxon>
        <taxon>Lachnospiraceae</taxon>
        <taxon>Enterocloster</taxon>
    </lineage>
</organism>
<evidence type="ECO:0000313" key="9">
    <source>
        <dbReference type="Proteomes" id="UP000004756"/>
    </source>
</evidence>
<dbReference type="Pfam" id="PF00636">
    <property type="entry name" value="Ribonuclease_3"/>
    <property type="match status" value="1"/>
</dbReference>
<dbReference type="RefSeq" id="WP_007709019.1">
    <property type="nucleotide sequence ID" value="NZ_CP102272.1"/>
</dbReference>
<comment type="subcellular location">
    <subcellularLocation>
        <location evidence="6">Cytoplasm</location>
    </subcellularLocation>
</comment>
<dbReference type="InterPro" id="IPR036389">
    <property type="entry name" value="RNase_III_sf"/>
</dbReference>
<dbReference type="GO" id="GO:0004525">
    <property type="term" value="F:ribonuclease III activity"/>
    <property type="evidence" value="ECO:0007669"/>
    <property type="project" value="InterPro"/>
</dbReference>
<evidence type="ECO:0000256" key="4">
    <source>
        <dbReference type="ARBA" id="ARBA00022759"/>
    </source>
</evidence>
<comment type="cofactor">
    <cofactor evidence="6">
        <name>Mg(2+)</name>
        <dbReference type="ChEBI" id="CHEBI:18420"/>
    </cofactor>
</comment>
<evidence type="ECO:0000256" key="1">
    <source>
        <dbReference type="ARBA" id="ARBA00022517"/>
    </source>
</evidence>
<reference evidence="8 9" key="1">
    <citation type="submission" date="2009-01" db="EMBL/GenBank/DDBJ databases">
        <authorList>
            <person name="Fulton L."/>
            <person name="Clifton S."/>
            <person name="Fulton B."/>
            <person name="Xu J."/>
            <person name="Minx P."/>
            <person name="Pepin K.H."/>
            <person name="Johnson M."/>
            <person name="Bhonagiri V."/>
            <person name="Nash W.E."/>
            <person name="Mardis E.R."/>
            <person name="Wilson R.K."/>
        </authorList>
    </citation>
    <scope>NUCLEOTIDE SEQUENCE [LARGE SCALE GENOMIC DNA]</scope>
    <source>
        <strain evidence="8 9">DSM 15981</strain>
    </source>
</reference>
<dbReference type="HAMAP" id="MF_01468">
    <property type="entry name" value="RNase_Mini_III"/>
    <property type="match status" value="1"/>
</dbReference>
<keyword evidence="6" id="KW-0694">RNA-binding</keyword>
<protein>
    <recommendedName>
        <fullName evidence="6">Mini-ribonuclease 3</fullName>
        <shortName evidence="6">Mini-3</shortName>
        <shortName evidence="6">Mini-RNase 3</shortName>
        <ecNumber evidence="6">3.1.26.-</ecNumber>
    </recommendedName>
    <alternativeName>
        <fullName evidence="6">Mini-RNase III</fullName>
        <shortName evidence="6">Mini-III</shortName>
    </alternativeName>
</protein>
<evidence type="ECO:0000256" key="5">
    <source>
        <dbReference type="ARBA" id="ARBA00022801"/>
    </source>
</evidence>
<name>C0CXI2_9FIRM</name>
<proteinExistence type="inferred from homology"/>
<dbReference type="EC" id="3.1.26.-" evidence="6"/>
<keyword evidence="6" id="KW-0963">Cytoplasm</keyword>
<dbReference type="GO" id="GO:0005737">
    <property type="term" value="C:cytoplasm"/>
    <property type="evidence" value="ECO:0007669"/>
    <property type="project" value="UniProtKB-SubCell"/>
</dbReference>
<keyword evidence="6" id="KW-0460">Magnesium</keyword>
<keyword evidence="3 6" id="KW-0540">Nuclease</keyword>
<keyword evidence="9" id="KW-1185">Reference proteome</keyword>
<keyword evidence="4 6" id="KW-0255">Endonuclease</keyword>
<keyword evidence="6" id="KW-0699">rRNA-binding</keyword>
<dbReference type="InterPro" id="IPR008226">
    <property type="entry name" value="Mini3_fam"/>
</dbReference>